<evidence type="ECO:0000313" key="1">
    <source>
        <dbReference type="EMBL" id="MPM82903.1"/>
    </source>
</evidence>
<dbReference type="AlphaFoldDB" id="A0A645D1E0"/>
<protein>
    <submittedName>
        <fullName evidence="1">Uncharacterized protein</fullName>
    </submittedName>
</protein>
<organism evidence="1">
    <name type="scientific">bioreactor metagenome</name>
    <dbReference type="NCBI Taxonomy" id="1076179"/>
    <lineage>
        <taxon>unclassified sequences</taxon>
        <taxon>metagenomes</taxon>
        <taxon>ecological metagenomes</taxon>
    </lineage>
</organism>
<gene>
    <name evidence="1" type="ORF">SDC9_129965</name>
</gene>
<sequence length="110" mass="12499">MAVFNGKIPLIKCRHDSFVQYISLILFASNDLLRYLFSGSDIHKLFKVFIFQRKCIYGFGSRAFAISITPSRRLGDRIQACHRPYDTGEGNVDARFDELCGDADNLFVAV</sequence>
<name>A0A645D1E0_9ZZZZ</name>
<comment type="caution">
    <text evidence="1">The sequence shown here is derived from an EMBL/GenBank/DDBJ whole genome shotgun (WGS) entry which is preliminary data.</text>
</comment>
<proteinExistence type="predicted"/>
<reference evidence="1" key="1">
    <citation type="submission" date="2019-08" db="EMBL/GenBank/DDBJ databases">
        <authorList>
            <person name="Kucharzyk K."/>
            <person name="Murdoch R.W."/>
            <person name="Higgins S."/>
            <person name="Loffler F."/>
        </authorList>
    </citation>
    <scope>NUCLEOTIDE SEQUENCE</scope>
</reference>
<dbReference type="EMBL" id="VSSQ01031843">
    <property type="protein sequence ID" value="MPM82903.1"/>
    <property type="molecule type" value="Genomic_DNA"/>
</dbReference>
<accession>A0A645D1E0</accession>